<dbReference type="PROSITE" id="PS51340">
    <property type="entry name" value="MOSC"/>
    <property type="match status" value="1"/>
</dbReference>
<dbReference type="GO" id="GO:0020037">
    <property type="term" value="F:heme binding"/>
    <property type="evidence" value="ECO:0007669"/>
    <property type="project" value="InterPro"/>
</dbReference>
<dbReference type="GO" id="GO:0030151">
    <property type="term" value="F:molybdenum ion binding"/>
    <property type="evidence" value="ECO:0007669"/>
    <property type="project" value="InterPro"/>
</dbReference>
<dbReference type="GO" id="GO:0016705">
    <property type="term" value="F:oxidoreductase activity, acting on paired donors, with incorporation or reduction of molecular oxygen"/>
    <property type="evidence" value="ECO:0007669"/>
    <property type="project" value="InterPro"/>
</dbReference>
<dbReference type="InterPro" id="IPR002403">
    <property type="entry name" value="Cyt_P450_E_grp-IV"/>
</dbReference>
<gene>
    <name evidence="8" type="ORF">BP5796_11862</name>
</gene>
<evidence type="ECO:0000313" key="9">
    <source>
        <dbReference type="Proteomes" id="UP000256328"/>
    </source>
</evidence>
<feature type="transmembrane region" description="Helical" evidence="6">
    <location>
        <begin position="226"/>
        <end position="245"/>
    </location>
</feature>
<keyword evidence="6" id="KW-0472">Membrane</keyword>
<keyword evidence="9" id="KW-1185">Reference proteome</keyword>
<feature type="domain" description="MOSC" evidence="7">
    <location>
        <begin position="238"/>
        <end position="397"/>
    </location>
</feature>
<evidence type="ECO:0000256" key="5">
    <source>
        <dbReference type="PIRSR" id="PIRSR602403-1"/>
    </source>
</evidence>
<keyword evidence="6" id="KW-1133">Transmembrane helix</keyword>
<evidence type="ECO:0000259" key="7">
    <source>
        <dbReference type="PROSITE" id="PS51340"/>
    </source>
</evidence>
<dbReference type="InterPro" id="IPR036396">
    <property type="entry name" value="Cyt_P450_sf"/>
</dbReference>
<dbReference type="GO" id="GO:0030170">
    <property type="term" value="F:pyridoxal phosphate binding"/>
    <property type="evidence" value="ECO:0007669"/>
    <property type="project" value="InterPro"/>
</dbReference>
<dbReference type="InterPro" id="IPR005303">
    <property type="entry name" value="MOCOS_middle"/>
</dbReference>
<dbReference type="PANTHER" id="PTHR24305:SF166">
    <property type="entry name" value="CYTOCHROME P450 12A4, MITOCHONDRIAL-RELATED"/>
    <property type="match status" value="1"/>
</dbReference>
<dbReference type="AlphaFoldDB" id="A0A3D8QEI4"/>
<dbReference type="GO" id="GO:0005506">
    <property type="term" value="F:iron ion binding"/>
    <property type="evidence" value="ECO:0007669"/>
    <property type="project" value="InterPro"/>
</dbReference>
<dbReference type="Pfam" id="PF03473">
    <property type="entry name" value="MOSC"/>
    <property type="match status" value="1"/>
</dbReference>
<dbReference type="Gene3D" id="1.10.630.10">
    <property type="entry name" value="Cytochrome P450"/>
    <property type="match status" value="1"/>
</dbReference>
<evidence type="ECO:0000256" key="4">
    <source>
        <dbReference type="ARBA" id="ARBA00023004"/>
    </source>
</evidence>
<name>A0A3D8QEI4_9HELO</name>
<dbReference type="EMBL" id="PDLN01000019">
    <property type="protein sequence ID" value="RDW60256.1"/>
    <property type="molecule type" value="Genomic_DNA"/>
</dbReference>
<dbReference type="InterPro" id="IPR050121">
    <property type="entry name" value="Cytochrome_P450_monoxygenase"/>
</dbReference>
<dbReference type="Proteomes" id="UP000256328">
    <property type="component" value="Unassembled WGS sequence"/>
</dbReference>
<feature type="transmembrane region" description="Helical" evidence="6">
    <location>
        <begin position="516"/>
        <end position="538"/>
    </location>
</feature>
<accession>A0A3D8QEI4</accession>
<evidence type="ECO:0000256" key="3">
    <source>
        <dbReference type="ARBA" id="ARBA00022723"/>
    </source>
</evidence>
<protein>
    <recommendedName>
        <fullName evidence="7">MOSC domain-containing protein</fullName>
    </recommendedName>
</protein>
<dbReference type="PROSITE" id="PS00086">
    <property type="entry name" value="CYTOCHROME_P450"/>
    <property type="match status" value="1"/>
</dbReference>
<dbReference type="SUPFAM" id="SSF141673">
    <property type="entry name" value="MOSC N-terminal domain-like"/>
    <property type="match status" value="1"/>
</dbReference>
<keyword evidence="6" id="KW-0812">Transmembrane</keyword>
<dbReference type="PRINTS" id="PR00465">
    <property type="entry name" value="EP450IV"/>
</dbReference>
<dbReference type="InterPro" id="IPR001128">
    <property type="entry name" value="Cyt_P450"/>
</dbReference>
<dbReference type="Pfam" id="PF00067">
    <property type="entry name" value="p450"/>
    <property type="match status" value="1"/>
</dbReference>
<evidence type="ECO:0000256" key="6">
    <source>
        <dbReference type="SAM" id="Phobius"/>
    </source>
</evidence>
<dbReference type="GO" id="GO:0004497">
    <property type="term" value="F:monooxygenase activity"/>
    <property type="evidence" value="ECO:0007669"/>
    <property type="project" value="InterPro"/>
</dbReference>
<proteinExistence type="inferred from homology"/>
<dbReference type="CDD" id="cd11059">
    <property type="entry name" value="CYP_fungal"/>
    <property type="match status" value="1"/>
</dbReference>
<comment type="caution">
    <text evidence="8">The sequence shown here is derived from an EMBL/GenBank/DDBJ whole genome shotgun (WGS) entry which is preliminary data.</text>
</comment>
<evidence type="ECO:0000256" key="1">
    <source>
        <dbReference type="ARBA" id="ARBA00001971"/>
    </source>
</evidence>
<evidence type="ECO:0000313" key="8">
    <source>
        <dbReference type="EMBL" id="RDW60256.1"/>
    </source>
</evidence>
<comment type="similarity">
    <text evidence="2">Belongs to the cytochrome P450 family.</text>
</comment>
<dbReference type="InterPro" id="IPR017972">
    <property type="entry name" value="Cyt_P450_CS"/>
</dbReference>
<dbReference type="PANTHER" id="PTHR24305">
    <property type="entry name" value="CYTOCHROME P450"/>
    <property type="match status" value="1"/>
</dbReference>
<dbReference type="OrthoDB" id="1470350at2759"/>
<dbReference type="InterPro" id="IPR005302">
    <property type="entry name" value="MoCF_Sase_C"/>
</dbReference>
<reference evidence="8 9" key="1">
    <citation type="journal article" date="2018" name="IMA Fungus">
        <title>IMA Genome-F 9: Draft genome sequence of Annulohypoxylon stygium, Aspergillus mulundensis, Berkeleyomyces basicola (syn. Thielaviopsis basicola), Ceratocystis smalleyi, two Cercospora beticola strains, Coleophoma cylindrospora, Fusarium fracticaudum, Phialophora cf. hyalina, and Morchella septimelata.</title>
        <authorList>
            <person name="Wingfield B.D."/>
            <person name="Bills G.F."/>
            <person name="Dong Y."/>
            <person name="Huang W."/>
            <person name="Nel W.J."/>
            <person name="Swalarsk-Parry B.S."/>
            <person name="Vaghefi N."/>
            <person name="Wilken P.M."/>
            <person name="An Z."/>
            <person name="de Beer Z.W."/>
            <person name="De Vos L."/>
            <person name="Chen L."/>
            <person name="Duong T.A."/>
            <person name="Gao Y."/>
            <person name="Hammerbacher A."/>
            <person name="Kikkert J.R."/>
            <person name="Li Y."/>
            <person name="Li H."/>
            <person name="Li K."/>
            <person name="Li Q."/>
            <person name="Liu X."/>
            <person name="Ma X."/>
            <person name="Naidoo K."/>
            <person name="Pethybridge S.J."/>
            <person name="Sun J."/>
            <person name="Steenkamp E.T."/>
            <person name="van der Nest M.A."/>
            <person name="van Wyk S."/>
            <person name="Wingfield M.J."/>
            <person name="Xiong C."/>
            <person name="Yue Q."/>
            <person name="Zhang X."/>
        </authorList>
    </citation>
    <scope>NUCLEOTIDE SEQUENCE [LARGE SCALE GENOMIC DNA]</scope>
    <source>
        <strain evidence="8 9">BP5796</strain>
    </source>
</reference>
<evidence type="ECO:0000256" key="2">
    <source>
        <dbReference type="ARBA" id="ARBA00010617"/>
    </source>
</evidence>
<sequence length="1052" mass="117430">MVENTAMNRSHETAEMRITKLYVYPIKSLRGVELKSSNITAQGLQYDRRFMLLKVLADGSFQNMHVSKFYEMALFHCEISNGSIYVSYHTPNPPVAPATDAQQLTLEIPTDPECTVLEDMEIKMHGSATSIAYRMDAETNQWFSDCFGFEVVLAYIGDGKRKVLGSINPNTPPKGSLQGQLQAVLKSGSKPGQVMFALSVLGMGVVGAKAMWNISSKHLALQPGQAITNAAVALMAILYLLYSLIAQKARPAHIAFSDCAPFLIINEASISSVLPRFTDLPESKTSCITEKFRSNIVVSGTEEWDEDYWAELDIAGADEDRRRLRIVLTANCARCVSLNVDLDKGAQAEGDEGVLLKKLMVDRRIDSGSKYSPVFGRYGFPVAGKGEVKVGDVVTVRRRNKERTTWGLRPHPVGNCSCLVGAMDFAKADQLESIKEWLGNWLRNTIITGTTKCRQEIRLRQTLLRSDPTTSSHAAQYNLRLDSLVAKKLKVLTNLVKHLTCIQPGKGIGGMGLTNLSIILACSAFLYFIYTCIVYPLFLSPLSRIPAPHWSCHVSPAWMTYLRWRGPENKTIYMQHVEKGSILRTGPQELSVNCYEGGVKTIYGGGFEKNEFYARFESYGLQPMFATKESAPHAFRKRMVAQVFSKSSILTSCTVTRGTQHVLLSRLLPVVQDSAECRSPIDIVSLAYAYSMDSFTSFQFGLQNGTNLIQNVSERAWYLDSFLGPRPYLFWTTGFPRLAYLLTKLGFDLAPAWLRTSAEELWAWNLRLCDQAEATMSQATPGGIAEIHQPVVYGQMRNAIRRADAELGPEQWPRDCQRLPPQPYPRRLETATDMFDFNAAAQETSGITLTYACWELSQRPGVMAKLREELRSLSPPIMWHGHEKREGNDAAEDFPTPKALDALPLLDAVLQETLRLHAAVPGGAPRLTPAHSATTLAGYSKIPPGTRVQASAYTLHRNAEVFPDPHVWRPQRWLESSEAELREMRRWFWAWGSGDRMCLGSHFATHSMKLALAAIYTNFWTEIVDDFGGLPQLDAFISGPESGKLIIQFHRV</sequence>
<comment type="cofactor">
    <cofactor evidence="1 5">
        <name>heme</name>
        <dbReference type="ChEBI" id="CHEBI:30413"/>
    </cofactor>
</comment>
<keyword evidence="4 5" id="KW-0408">Iron</keyword>
<feature type="transmembrane region" description="Helical" evidence="6">
    <location>
        <begin position="194"/>
        <end position="214"/>
    </location>
</feature>
<dbReference type="SUPFAM" id="SSF48264">
    <property type="entry name" value="Cytochrome P450"/>
    <property type="match status" value="1"/>
</dbReference>
<dbReference type="PRINTS" id="PR00385">
    <property type="entry name" value="P450"/>
</dbReference>
<dbReference type="Pfam" id="PF03476">
    <property type="entry name" value="MOSC_N"/>
    <property type="match status" value="1"/>
</dbReference>
<keyword evidence="5" id="KW-0349">Heme</keyword>
<keyword evidence="3 5" id="KW-0479">Metal-binding</keyword>
<feature type="binding site" description="axial binding residue" evidence="5">
    <location>
        <position position="998"/>
    </location>
    <ligand>
        <name>heme</name>
        <dbReference type="ChEBI" id="CHEBI:30413"/>
    </ligand>
    <ligandPart>
        <name>Fe</name>
        <dbReference type="ChEBI" id="CHEBI:18248"/>
    </ligandPart>
</feature>
<organism evidence="8 9">
    <name type="scientific">Coleophoma crateriformis</name>
    <dbReference type="NCBI Taxonomy" id="565419"/>
    <lineage>
        <taxon>Eukaryota</taxon>
        <taxon>Fungi</taxon>
        <taxon>Dikarya</taxon>
        <taxon>Ascomycota</taxon>
        <taxon>Pezizomycotina</taxon>
        <taxon>Leotiomycetes</taxon>
        <taxon>Helotiales</taxon>
        <taxon>Dermateaceae</taxon>
        <taxon>Coleophoma</taxon>
    </lineage>
</organism>